<name>A0A4Y7SII6_COPMI</name>
<evidence type="ECO:0000313" key="2">
    <source>
        <dbReference type="EMBL" id="TEB21571.1"/>
    </source>
</evidence>
<dbReference type="Proteomes" id="UP000298030">
    <property type="component" value="Unassembled WGS sequence"/>
</dbReference>
<feature type="region of interest" description="Disordered" evidence="1">
    <location>
        <begin position="1"/>
        <end position="40"/>
    </location>
</feature>
<sequence length="347" mass="38115">MSDQDGHQYHYGATSYPTPTSGQGSVPPSPMFPPPTHALSRTGDIAVNVDRSSFLHPTARPSQDPENFHLFQAFGMKGEHQRHRSSTPVGMGSDTPDRFPPPYKSTSMLQQSSDLPRGHDPSAEETTDIKPMFQHALDPTSSHPPDRPSPTLSNKSSSEDLGSPSTLAPEPALISGPGPGSSDLVQSSPSLRSGPQEGSMAIVAQPNTQNAIRTIAYKALEIELLQHRIGCTIVRALDLVQDLATVEKEKEMLGRQLQKNGFLALSQHMEIKDITQRFRTSSRSSFRNNRSPSTQSLTNHTDASLQSLGIDFHLHPSRLEGIVAKYRKPRDPGERHTFFCVNVMIYH</sequence>
<proteinExistence type="predicted"/>
<keyword evidence="3" id="KW-1185">Reference proteome</keyword>
<feature type="region of interest" description="Disordered" evidence="1">
    <location>
        <begin position="76"/>
        <end position="197"/>
    </location>
</feature>
<reference evidence="2 3" key="1">
    <citation type="journal article" date="2019" name="Nat. Ecol. Evol.">
        <title>Megaphylogeny resolves global patterns of mushroom evolution.</title>
        <authorList>
            <person name="Varga T."/>
            <person name="Krizsan K."/>
            <person name="Foldi C."/>
            <person name="Dima B."/>
            <person name="Sanchez-Garcia M."/>
            <person name="Sanchez-Ramirez S."/>
            <person name="Szollosi G.J."/>
            <person name="Szarkandi J.G."/>
            <person name="Papp V."/>
            <person name="Albert L."/>
            <person name="Andreopoulos W."/>
            <person name="Angelini C."/>
            <person name="Antonin V."/>
            <person name="Barry K.W."/>
            <person name="Bougher N.L."/>
            <person name="Buchanan P."/>
            <person name="Buyck B."/>
            <person name="Bense V."/>
            <person name="Catcheside P."/>
            <person name="Chovatia M."/>
            <person name="Cooper J."/>
            <person name="Damon W."/>
            <person name="Desjardin D."/>
            <person name="Finy P."/>
            <person name="Geml J."/>
            <person name="Haridas S."/>
            <person name="Hughes K."/>
            <person name="Justo A."/>
            <person name="Karasinski D."/>
            <person name="Kautmanova I."/>
            <person name="Kiss B."/>
            <person name="Kocsube S."/>
            <person name="Kotiranta H."/>
            <person name="LaButti K.M."/>
            <person name="Lechner B.E."/>
            <person name="Liimatainen K."/>
            <person name="Lipzen A."/>
            <person name="Lukacs Z."/>
            <person name="Mihaltcheva S."/>
            <person name="Morgado L.N."/>
            <person name="Niskanen T."/>
            <person name="Noordeloos M.E."/>
            <person name="Ohm R.A."/>
            <person name="Ortiz-Santana B."/>
            <person name="Ovrebo C."/>
            <person name="Racz N."/>
            <person name="Riley R."/>
            <person name="Savchenko A."/>
            <person name="Shiryaev A."/>
            <person name="Soop K."/>
            <person name="Spirin V."/>
            <person name="Szebenyi C."/>
            <person name="Tomsovsky M."/>
            <person name="Tulloss R.E."/>
            <person name="Uehling J."/>
            <person name="Grigoriev I.V."/>
            <person name="Vagvolgyi C."/>
            <person name="Papp T."/>
            <person name="Martin F.M."/>
            <person name="Miettinen O."/>
            <person name="Hibbett D.S."/>
            <person name="Nagy L.G."/>
        </authorList>
    </citation>
    <scope>NUCLEOTIDE SEQUENCE [LARGE SCALE GENOMIC DNA]</scope>
    <source>
        <strain evidence="2 3">FP101781</strain>
    </source>
</reference>
<feature type="compositionally biased region" description="Low complexity" evidence="1">
    <location>
        <begin position="278"/>
        <end position="294"/>
    </location>
</feature>
<protein>
    <submittedName>
        <fullName evidence="2">Uncharacterized protein</fullName>
    </submittedName>
</protein>
<feature type="compositionally biased region" description="Polar residues" evidence="1">
    <location>
        <begin position="15"/>
        <end position="26"/>
    </location>
</feature>
<feature type="compositionally biased region" description="Polar residues" evidence="1">
    <location>
        <begin position="104"/>
        <end position="114"/>
    </location>
</feature>
<evidence type="ECO:0000256" key="1">
    <source>
        <dbReference type="SAM" id="MobiDB-lite"/>
    </source>
</evidence>
<accession>A0A4Y7SII6</accession>
<organism evidence="2 3">
    <name type="scientific">Coprinellus micaceus</name>
    <name type="common">Glistening ink-cap mushroom</name>
    <name type="synonym">Coprinus micaceus</name>
    <dbReference type="NCBI Taxonomy" id="71717"/>
    <lineage>
        <taxon>Eukaryota</taxon>
        <taxon>Fungi</taxon>
        <taxon>Dikarya</taxon>
        <taxon>Basidiomycota</taxon>
        <taxon>Agaricomycotina</taxon>
        <taxon>Agaricomycetes</taxon>
        <taxon>Agaricomycetidae</taxon>
        <taxon>Agaricales</taxon>
        <taxon>Agaricineae</taxon>
        <taxon>Psathyrellaceae</taxon>
        <taxon>Coprinellus</taxon>
    </lineage>
</organism>
<feature type="compositionally biased region" description="Polar residues" evidence="1">
    <location>
        <begin position="183"/>
        <end position="193"/>
    </location>
</feature>
<evidence type="ECO:0000313" key="3">
    <source>
        <dbReference type="Proteomes" id="UP000298030"/>
    </source>
</evidence>
<dbReference type="AlphaFoldDB" id="A0A4Y7SII6"/>
<feature type="compositionally biased region" description="Pro residues" evidence="1">
    <location>
        <begin position="27"/>
        <end position="36"/>
    </location>
</feature>
<dbReference type="EMBL" id="QPFP01000107">
    <property type="protein sequence ID" value="TEB21571.1"/>
    <property type="molecule type" value="Genomic_DNA"/>
</dbReference>
<gene>
    <name evidence="2" type="ORF">FA13DRAFT_1799706</name>
</gene>
<comment type="caution">
    <text evidence="2">The sequence shown here is derived from an EMBL/GenBank/DDBJ whole genome shotgun (WGS) entry which is preliminary data.</text>
</comment>
<feature type="region of interest" description="Disordered" evidence="1">
    <location>
        <begin position="278"/>
        <end position="299"/>
    </location>
</feature>
<feature type="compositionally biased region" description="Polar residues" evidence="1">
    <location>
        <begin position="150"/>
        <end position="166"/>
    </location>
</feature>